<reference evidence="3 4" key="1">
    <citation type="submission" date="2019-12" db="EMBL/GenBank/DDBJ databases">
        <title>Neisseriaceae gen. nov. sp. Genome sequencing and assembly.</title>
        <authorList>
            <person name="Liu Z."/>
            <person name="Li A."/>
        </authorList>
    </citation>
    <scope>NUCLEOTIDE SEQUENCE [LARGE SCALE GENOMIC DNA]</scope>
    <source>
        <strain evidence="3 4">B2N2-7</strain>
    </source>
</reference>
<dbReference type="RefSeq" id="WP_160798390.1">
    <property type="nucleotide sequence ID" value="NZ_WSSB01000027.1"/>
</dbReference>
<feature type="transmembrane region" description="Helical" evidence="1">
    <location>
        <begin position="263"/>
        <end position="281"/>
    </location>
</feature>
<feature type="transmembrane region" description="Helical" evidence="1">
    <location>
        <begin position="75"/>
        <end position="96"/>
    </location>
</feature>
<name>A0A845BP97_9NEIS</name>
<dbReference type="AlphaFoldDB" id="A0A845BP97"/>
<feature type="transmembrane region" description="Helical" evidence="1">
    <location>
        <begin position="172"/>
        <end position="188"/>
    </location>
</feature>
<evidence type="ECO:0000313" key="3">
    <source>
        <dbReference type="EMBL" id="MXR38407.1"/>
    </source>
</evidence>
<dbReference type="GO" id="GO:0016020">
    <property type="term" value="C:membrane"/>
    <property type="evidence" value="ECO:0007669"/>
    <property type="project" value="InterPro"/>
</dbReference>
<feature type="transmembrane region" description="Helical" evidence="1">
    <location>
        <begin position="200"/>
        <end position="218"/>
    </location>
</feature>
<dbReference type="Proteomes" id="UP000467214">
    <property type="component" value="Unassembled WGS sequence"/>
</dbReference>
<dbReference type="SUPFAM" id="SSF103481">
    <property type="entry name" value="Multidrug resistance efflux transporter EmrE"/>
    <property type="match status" value="2"/>
</dbReference>
<evidence type="ECO:0000259" key="2">
    <source>
        <dbReference type="Pfam" id="PF00892"/>
    </source>
</evidence>
<dbReference type="EMBL" id="WSSB01000027">
    <property type="protein sequence ID" value="MXR38407.1"/>
    <property type="molecule type" value="Genomic_DNA"/>
</dbReference>
<gene>
    <name evidence="3" type="ORF">GQF02_15680</name>
</gene>
<dbReference type="InterPro" id="IPR037185">
    <property type="entry name" value="EmrE-like"/>
</dbReference>
<comment type="caution">
    <text evidence="3">The sequence shown here is derived from an EMBL/GenBank/DDBJ whole genome shotgun (WGS) entry which is preliminary data.</text>
</comment>
<feature type="domain" description="EamA" evidence="2">
    <location>
        <begin position="17"/>
        <end position="147"/>
    </location>
</feature>
<dbReference type="PANTHER" id="PTHR22911">
    <property type="entry name" value="ACYL-MALONYL CONDENSING ENZYME-RELATED"/>
    <property type="match status" value="1"/>
</dbReference>
<dbReference type="PANTHER" id="PTHR22911:SF76">
    <property type="entry name" value="EAMA DOMAIN-CONTAINING PROTEIN"/>
    <property type="match status" value="1"/>
</dbReference>
<protein>
    <submittedName>
        <fullName evidence="3">EamA family transporter</fullName>
    </submittedName>
</protein>
<organism evidence="3 4">
    <name type="scientific">Craterilacuibacter sinensis</name>
    <dbReference type="NCBI Taxonomy" id="2686017"/>
    <lineage>
        <taxon>Bacteria</taxon>
        <taxon>Pseudomonadati</taxon>
        <taxon>Pseudomonadota</taxon>
        <taxon>Betaproteobacteria</taxon>
        <taxon>Neisseriales</taxon>
        <taxon>Neisseriaceae</taxon>
        <taxon>Craterilacuibacter</taxon>
    </lineage>
</organism>
<feature type="transmembrane region" description="Helical" evidence="1">
    <location>
        <begin position="44"/>
        <end position="63"/>
    </location>
</feature>
<sequence length="325" mass="35311">MTAPASSSTTPINKQVGFINAFIAATLMGFVGFFARHIDAQGDFIAFSRMMCGGILFFAIIAYKGRLLELKEFKLSPTMVLSGFFMGNCLSAYITATQHTSIANAVFFIYIGPIISTLLAVIFLKESMKLATWFALLAVFIGMMMISGLMSIDSSGLSFGMQFSEKTFFGDMMALYSGVGYGLFLFFGRFRTEVPGDVRAFWNFVFALAGITLLFVFTKPTISQMTSTDWMWWVGIGIVCGFGALGTCTIATRHLKAAEFACVSYWECVVASLFVGLMIYGEPLSSAQMIGGAMIIVGGMSEVLISILGKSFKRPDNVTLKAGSI</sequence>
<feature type="transmembrane region" description="Helical" evidence="1">
    <location>
        <begin position="230"/>
        <end position="251"/>
    </location>
</feature>
<evidence type="ECO:0000256" key="1">
    <source>
        <dbReference type="SAM" id="Phobius"/>
    </source>
</evidence>
<keyword evidence="4" id="KW-1185">Reference proteome</keyword>
<dbReference type="Pfam" id="PF00892">
    <property type="entry name" value="EamA"/>
    <property type="match status" value="2"/>
</dbReference>
<feature type="transmembrane region" description="Helical" evidence="1">
    <location>
        <begin position="287"/>
        <end position="308"/>
    </location>
</feature>
<accession>A0A845BP97</accession>
<evidence type="ECO:0000313" key="4">
    <source>
        <dbReference type="Proteomes" id="UP000467214"/>
    </source>
</evidence>
<feature type="transmembrane region" description="Helical" evidence="1">
    <location>
        <begin position="16"/>
        <end position="38"/>
    </location>
</feature>
<keyword evidence="1" id="KW-1133">Transmembrane helix</keyword>
<proteinExistence type="predicted"/>
<keyword evidence="1" id="KW-0472">Membrane</keyword>
<feature type="transmembrane region" description="Helical" evidence="1">
    <location>
        <begin position="102"/>
        <end position="124"/>
    </location>
</feature>
<dbReference type="InterPro" id="IPR000620">
    <property type="entry name" value="EamA_dom"/>
</dbReference>
<feature type="domain" description="EamA" evidence="2">
    <location>
        <begin position="169"/>
        <end position="298"/>
    </location>
</feature>
<feature type="transmembrane region" description="Helical" evidence="1">
    <location>
        <begin position="131"/>
        <end position="152"/>
    </location>
</feature>
<keyword evidence="1" id="KW-0812">Transmembrane</keyword>